<dbReference type="AlphaFoldDB" id="A0AAD3Y151"/>
<proteinExistence type="inferred from homology"/>
<gene>
    <name evidence="4" type="ORF">Nepgr_027325</name>
</gene>
<protein>
    <submittedName>
        <fullName evidence="4">Uncharacterized protein</fullName>
    </submittedName>
</protein>
<keyword evidence="5" id="KW-1185">Reference proteome</keyword>
<evidence type="ECO:0000313" key="5">
    <source>
        <dbReference type="Proteomes" id="UP001279734"/>
    </source>
</evidence>
<evidence type="ECO:0000256" key="1">
    <source>
        <dbReference type="ARBA" id="ARBA00005485"/>
    </source>
</evidence>
<reference evidence="4" key="1">
    <citation type="submission" date="2023-05" db="EMBL/GenBank/DDBJ databases">
        <title>Nepenthes gracilis genome sequencing.</title>
        <authorList>
            <person name="Fukushima K."/>
        </authorList>
    </citation>
    <scope>NUCLEOTIDE SEQUENCE</scope>
    <source>
        <strain evidence="4">SING2019-196</strain>
    </source>
</reference>
<evidence type="ECO:0000256" key="2">
    <source>
        <dbReference type="ARBA" id="ARBA00023054"/>
    </source>
</evidence>
<accession>A0AAD3Y151</accession>
<comment type="similarity">
    <text evidence="1">Belongs to the WEB family.</text>
</comment>
<keyword evidence="2 3" id="KW-0175">Coiled coil</keyword>
<evidence type="ECO:0000313" key="4">
    <source>
        <dbReference type="EMBL" id="GMH25482.1"/>
    </source>
</evidence>
<name>A0AAD3Y151_NEPGR</name>
<dbReference type="GO" id="GO:0005829">
    <property type="term" value="C:cytosol"/>
    <property type="evidence" value="ECO:0007669"/>
    <property type="project" value="TreeGrafter"/>
</dbReference>
<dbReference type="Proteomes" id="UP001279734">
    <property type="component" value="Unassembled WGS sequence"/>
</dbReference>
<sequence>MKNAKASDVESVTTITSELDGAKDSLQKVLEEESALWSSLDSLMLELENLREKHAELKDEAVEKDSFSGNLHVKLRMSKSKLEVIAAMHATFSLEDAEKELKIALEEAEEAKAAEARALDQIKTLSERTHAV</sequence>
<comment type="caution">
    <text evidence="4">The sequence shown here is derived from an EMBL/GenBank/DDBJ whole genome shotgun (WGS) entry which is preliminary data.</text>
</comment>
<dbReference type="GO" id="GO:0009903">
    <property type="term" value="P:chloroplast avoidance movement"/>
    <property type="evidence" value="ECO:0007669"/>
    <property type="project" value="TreeGrafter"/>
</dbReference>
<evidence type="ECO:0000256" key="3">
    <source>
        <dbReference type="SAM" id="Coils"/>
    </source>
</evidence>
<dbReference type="PANTHER" id="PTHR32054:SF3">
    <property type="entry name" value="HEAVY CHAIN, PUTATIVE, EXPRESSED-RELATED"/>
    <property type="match status" value="1"/>
</dbReference>
<feature type="coiled-coil region" evidence="3">
    <location>
        <begin position="94"/>
        <end position="128"/>
    </location>
</feature>
<organism evidence="4 5">
    <name type="scientific">Nepenthes gracilis</name>
    <name type="common">Slender pitcher plant</name>
    <dbReference type="NCBI Taxonomy" id="150966"/>
    <lineage>
        <taxon>Eukaryota</taxon>
        <taxon>Viridiplantae</taxon>
        <taxon>Streptophyta</taxon>
        <taxon>Embryophyta</taxon>
        <taxon>Tracheophyta</taxon>
        <taxon>Spermatophyta</taxon>
        <taxon>Magnoliopsida</taxon>
        <taxon>eudicotyledons</taxon>
        <taxon>Gunneridae</taxon>
        <taxon>Pentapetalae</taxon>
        <taxon>Caryophyllales</taxon>
        <taxon>Nepenthaceae</taxon>
        <taxon>Nepenthes</taxon>
    </lineage>
</organism>
<dbReference type="GO" id="GO:0009904">
    <property type="term" value="P:chloroplast accumulation movement"/>
    <property type="evidence" value="ECO:0007669"/>
    <property type="project" value="TreeGrafter"/>
</dbReference>
<dbReference type="PANTHER" id="PTHR32054">
    <property type="entry name" value="HEAVY CHAIN, PUTATIVE, EXPRESSED-RELATED-RELATED"/>
    <property type="match status" value="1"/>
</dbReference>
<dbReference type="EMBL" id="BSYO01000029">
    <property type="protein sequence ID" value="GMH25482.1"/>
    <property type="molecule type" value="Genomic_DNA"/>
</dbReference>